<comment type="caution">
    <text evidence="2">The sequence shown here is derived from an EMBL/GenBank/DDBJ whole genome shotgun (WGS) entry which is preliminary data.</text>
</comment>
<dbReference type="AlphaFoldDB" id="A0A2K3MUF2"/>
<evidence type="ECO:0000313" key="3">
    <source>
        <dbReference type="Proteomes" id="UP000236291"/>
    </source>
</evidence>
<protein>
    <submittedName>
        <fullName evidence="2">Agamous-like MADS-box protein AGL80-like</fullName>
    </submittedName>
</protein>
<name>A0A2K3MUF2_TRIPR</name>
<sequence length="237" mass="25921">RTKPEFEKSKKKLSQDGSLKQRIVKAEDHLKKLRSENTKKEIKLLIYEHFKDIGRRLEAKYGNNGPGQIMTAPTPSQLQTQMAPLPSPQPAAITSNNDKMTMMMSHDNFGMTVNNDDIMSSQDGHDSSSLLDVVATDGGGGGGAIWGNINNESKFYLLSSHGVSRPKPHNLRGIAFKDPVEEKRTAPECSVGKGNGLLVEEVHLVIEKHVLRSFVESSVPPPPLSPVGCPSSPWVSD</sequence>
<reference evidence="2 3" key="2">
    <citation type="journal article" date="2017" name="Front. Plant Sci.">
        <title>Gene Classification and Mining of Molecular Markers Useful in Red Clover (Trifolium pratense) Breeding.</title>
        <authorList>
            <person name="Istvanek J."/>
            <person name="Dluhosova J."/>
            <person name="Dluhos P."/>
            <person name="Patkova L."/>
            <person name="Nedelnik J."/>
            <person name="Repkova J."/>
        </authorList>
    </citation>
    <scope>NUCLEOTIDE SEQUENCE [LARGE SCALE GENOMIC DNA]</scope>
    <source>
        <strain evidence="3">cv. Tatra</strain>
        <tissue evidence="2">Young leaves</tissue>
    </source>
</reference>
<evidence type="ECO:0000313" key="2">
    <source>
        <dbReference type="EMBL" id="PNX94372.1"/>
    </source>
</evidence>
<feature type="compositionally biased region" description="Low complexity" evidence="1">
    <location>
        <begin position="226"/>
        <end position="237"/>
    </location>
</feature>
<feature type="non-terminal residue" evidence="2">
    <location>
        <position position="1"/>
    </location>
</feature>
<feature type="region of interest" description="Disordered" evidence="1">
    <location>
        <begin position="1"/>
        <end position="20"/>
    </location>
</feature>
<reference evidence="2 3" key="1">
    <citation type="journal article" date="2014" name="Am. J. Bot.">
        <title>Genome assembly and annotation for red clover (Trifolium pratense; Fabaceae).</title>
        <authorList>
            <person name="Istvanek J."/>
            <person name="Jaros M."/>
            <person name="Krenek A."/>
            <person name="Repkova J."/>
        </authorList>
    </citation>
    <scope>NUCLEOTIDE SEQUENCE [LARGE SCALE GENOMIC DNA]</scope>
    <source>
        <strain evidence="3">cv. Tatra</strain>
        <tissue evidence="2">Young leaves</tissue>
    </source>
</reference>
<proteinExistence type="predicted"/>
<feature type="region of interest" description="Disordered" evidence="1">
    <location>
        <begin position="217"/>
        <end position="237"/>
    </location>
</feature>
<accession>A0A2K3MUF2</accession>
<evidence type="ECO:0000256" key="1">
    <source>
        <dbReference type="SAM" id="MobiDB-lite"/>
    </source>
</evidence>
<gene>
    <name evidence="2" type="ORF">L195_g017547</name>
</gene>
<dbReference type="EMBL" id="ASHM01012420">
    <property type="protein sequence ID" value="PNX94372.1"/>
    <property type="molecule type" value="Genomic_DNA"/>
</dbReference>
<organism evidence="2 3">
    <name type="scientific">Trifolium pratense</name>
    <name type="common">Red clover</name>
    <dbReference type="NCBI Taxonomy" id="57577"/>
    <lineage>
        <taxon>Eukaryota</taxon>
        <taxon>Viridiplantae</taxon>
        <taxon>Streptophyta</taxon>
        <taxon>Embryophyta</taxon>
        <taxon>Tracheophyta</taxon>
        <taxon>Spermatophyta</taxon>
        <taxon>Magnoliopsida</taxon>
        <taxon>eudicotyledons</taxon>
        <taxon>Gunneridae</taxon>
        <taxon>Pentapetalae</taxon>
        <taxon>rosids</taxon>
        <taxon>fabids</taxon>
        <taxon>Fabales</taxon>
        <taxon>Fabaceae</taxon>
        <taxon>Papilionoideae</taxon>
        <taxon>50 kb inversion clade</taxon>
        <taxon>NPAAA clade</taxon>
        <taxon>Hologalegina</taxon>
        <taxon>IRL clade</taxon>
        <taxon>Trifolieae</taxon>
        <taxon>Trifolium</taxon>
    </lineage>
</organism>
<dbReference type="Proteomes" id="UP000236291">
    <property type="component" value="Unassembled WGS sequence"/>
</dbReference>